<dbReference type="EMBL" id="BAABWN010000002">
    <property type="protein sequence ID" value="GAA6167146.1"/>
    <property type="molecule type" value="Genomic_DNA"/>
</dbReference>
<reference evidence="9 10" key="1">
    <citation type="submission" date="2024-04" db="EMBL/GenBank/DDBJ databases">
        <title>Draft genome sequence of Sessilibacter corallicola NBRC 116591.</title>
        <authorList>
            <person name="Miyakawa T."/>
            <person name="Kusuya Y."/>
            <person name="Miura T."/>
        </authorList>
    </citation>
    <scope>NUCLEOTIDE SEQUENCE [LARGE SCALE GENOMIC DNA]</scope>
    <source>
        <strain evidence="9 10">KU-00831-HH</strain>
    </source>
</reference>
<dbReference type="Proteomes" id="UP001465153">
    <property type="component" value="Unassembled WGS sequence"/>
</dbReference>
<dbReference type="PANTHER" id="PTHR10629:SF52">
    <property type="entry name" value="DNA (CYTOSINE-5)-METHYLTRANSFERASE 1"/>
    <property type="match status" value="1"/>
</dbReference>
<dbReference type="Gene3D" id="3.90.120.10">
    <property type="entry name" value="DNA Methylase, subunit A, domain 2"/>
    <property type="match status" value="1"/>
</dbReference>
<dbReference type="NCBIfam" id="TIGR00675">
    <property type="entry name" value="dcm"/>
    <property type="match status" value="1"/>
</dbReference>
<gene>
    <name evidence="9" type="ORF">NBRC116591_09560</name>
</gene>
<dbReference type="GO" id="GO:0008168">
    <property type="term" value="F:methyltransferase activity"/>
    <property type="evidence" value="ECO:0007669"/>
    <property type="project" value="UniProtKB-KW"/>
</dbReference>
<evidence type="ECO:0000256" key="3">
    <source>
        <dbReference type="ARBA" id="ARBA00022679"/>
    </source>
</evidence>
<keyword evidence="3 7" id="KW-0808">Transferase</keyword>
<feature type="active site" evidence="7">
    <location>
        <position position="82"/>
    </location>
</feature>
<keyword evidence="10" id="KW-1185">Reference proteome</keyword>
<keyword evidence="2 7" id="KW-0489">Methyltransferase</keyword>
<dbReference type="PRINTS" id="PR00105">
    <property type="entry name" value="C5METTRFRASE"/>
</dbReference>
<organism evidence="9 10">
    <name type="scientific">Sessilibacter corallicola</name>
    <dbReference type="NCBI Taxonomy" id="2904075"/>
    <lineage>
        <taxon>Bacteria</taxon>
        <taxon>Pseudomonadati</taxon>
        <taxon>Pseudomonadota</taxon>
        <taxon>Gammaproteobacteria</taxon>
        <taxon>Cellvibrionales</taxon>
        <taxon>Cellvibrionaceae</taxon>
        <taxon>Sessilibacter</taxon>
    </lineage>
</organism>
<comment type="catalytic activity">
    <reaction evidence="6">
        <text>a 2'-deoxycytidine in DNA + S-adenosyl-L-methionine = a 5-methyl-2'-deoxycytidine in DNA + S-adenosyl-L-homocysteine + H(+)</text>
        <dbReference type="Rhea" id="RHEA:13681"/>
        <dbReference type="Rhea" id="RHEA-COMP:11369"/>
        <dbReference type="Rhea" id="RHEA-COMP:11370"/>
        <dbReference type="ChEBI" id="CHEBI:15378"/>
        <dbReference type="ChEBI" id="CHEBI:57856"/>
        <dbReference type="ChEBI" id="CHEBI:59789"/>
        <dbReference type="ChEBI" id="CHEBI:85452"/>
        <dbReference type="ChEBI" id="CHEBI:85454"/>
        <dbReference type="EC" id="2.1.1.37"/>
    </reaction>
</comment>
<evidence type="ECO:0000256" key="2">
    <source>
        <dbReference type="ARBA" id="ARBA00022603"/>
    </source>
</evidence>
<dbReference type="InterPro" id="IPR029063">
    <property type="entry name" value="SAM-dependent_MTases_sf"/>
</dbReference>
<evidence type="ECO:0000256" key="6">
    <source>
        <dbReference type="ARBA" id="ARBA00047422"/>
    </source>
</evidence>
<dbReference type="PROSITE" id="PS51679">
    <property type="entry name" value="SAM_MT_C5"/>
    <property type="match status" value="1"/>
</dbReference>
<dbReference type="InterPro" id="IPR050390">
    <property type="entry name" value="C5-Methyltransferase"/>
</dbReference>
<name>A0ABQ0A667_9GAMM</name>
<evidence type="ECO:0000313" key="10">
    <source>
        <dbReference type="Proteomes" id="UP001465153"/>
    </source>
</evidence>
<keyword evidence="4 7" id="KW-0949">S-adenosyl-L-methionine</keyword>
<protein>
    <recommendedName>
        <fullName evidence="1">DNA (cytosine-5-)-methyltransferase</fullName>
        <ecNumber evidence="1">2.1.1.37</ecNumber>
    </recommendedName>
</protein>
<sequence>MLKAVDFFCGGGGMSLGLSQAGIEVLAGIDNDESVQSTYEANHNKSQFLNRDISTLPPSELQSILSLERKDNNLLLVGCSPCQYWSLINTTKVKSKKTAFLLSNFYEFVKHLLPGYILIENVPGLSKKRESPINDFKEAIQSMGYSFTDGVLDCNSYGVPQKRHRYVLIASRLGNISLPKNRLKKKPVLRDAIGDYKYFEPVPSGALDKSAKCHSTAKLSSLNVKRIQATPHDGGTRLSWKNNEELQLKAYINRDDIFKDVYGRLFWDKPAPTITTKFISYSNGRFGHPEQDRALSIREGASIQSFPRTYKIKSESVTTAARIIGNAVPPKFAKALGREIMRSHREQQ</sequence>
<dbReference type="InterPro" id="IPR001525">
    <property type="entry name" value="C5_MeTfrase"/>
</dbReference>
<evidence type="ECO:0000313" key="9">
    <source>
        <dbReference type="EMBL" id="GAA6167146.1"/>
    </source>
</evidence>
<evidence type="ECO:0000256" key="1">
    <source>
        <dbReference type="ARBA" id="ARBA00011975"/>
    </source>
</evidence>
<evidence type="ECO:0000256" key="4">
    <source>
        <dbReference type="ARBA" id="ARBA00022691"/>
    </source>
</evidence>
<dbReference type="SUPFAM" id="SSF53335">
    <property type="entry name" value="S-adenosyl-L-methionine-dependent methyltransferases"/>
    <property type="match status" value="1"/>
</dbReference>
<dbReference type="RefSeq" id="WP_353301861.1">
    <property type="nucleotide sequence ID" value="NZ_BAABWN010000002.1"/>
</dbReference>
<evidence type="ECO:0000256" key="7">
    <source>
        <dbReference type="PROSITE-ProRule" id="PRU01016"/>
    </source>
</evidence>
<dbReference type="EC" id="2.1.1.37" evidence="1"/>
<dbReference type="Gene3D" id="3.40.50.150">
    <property type="entry name" value="Vaccinia Virus protein VP39"/>
    <property type="match status" value="1"/>
</dbReference>
<comment type="similarity">
    <text evidence="7 8">Belongs to the class I-like SAM-binding methyltransferase superfamily. C5-methyltransferase family.</text>
</comment>
<dbReference type="GO" id="GO:0032259">
    <property type="term" value="P:methylation"/>
    <property type="evidence" value="ECO:0007669"/>
    <property type="project" value="UniProtKB-KW"/>
</dbReference>
<dbReference type="Pfam" id="PF00145">
    <property type="entry name" value="DNA_methylase"/>
    <property type="match status" value="1"/>
</dbReference>
<proteinExistence type="inferred from homology"/>
<dbReference type="PANTHER" id="PTHR10629">
    <property type="entry name" value="CYTOSINE-SPECIFIC METHYLTRANSFERASE"/>
    <property type="match status" value="1"/>
</dbReference>
<evidence type="ECO:0000256" key="5">
    <source>
        <dbReference type="ARBA" id="ARBA00022747"/>
    </source>
</evidence>
<comment type="caution">
    <text evidence="9">The sequence shown here is derived from an EMBL/GenBank/DDBJ whole genome shotgun (WGS) entry which is preliminary data.</text>
</comment>
<accession>A0ABQ0A667</accession>
<evidence type="ECO:0000256" key="8">
    <source>
        <dbReference type="RuleBase" id="RU000416"/>
    </source>
</evidence>
<keyword evidence="5" id="KW-0680">Restriction system</keyword>